<evidence type="ECO:0000313" key="8">
    <source>
        <dbReference type="EMBL" id="KAK2067790.1"/>
    </source>
</evidence>
<feature type="region of interest" description="Disordered" evidence="6">
    <location>
        <begin position="37"/>
        <end position="77"/>
    </location>
</feature>
<evidence type="ECO:0008006" key="10">
    <source>
        <dbReference type="Google" id="ProtNLM"/>
    </source>
</evidence>
<feature type="transmembrane region" description="Helical" evidence="7">
    <location>
        <begin position="169"/>
        <end position="194"/>
    </location>
</feature>
<keyword evidence="5 7" id="KW-0472">Membrane</keyword>
<proteinExistence type="inferred from homology"/>
<feature type="compositionally biased region" description="Acidic residues" evidence="6">
    <location>
        <begin position="467"/>
        <end position="478"/>
    </location>
</feature>
<keyword evidence="9" id="KW-1185">Reference proteome</keyword>
<sequence>MRGFPPHQPIYVVPQSTRAAGLIVGTSVHPSPAPLLVRSHRARPHPPCPPDAPPSLPPDRTLTRNRQTTQESAGTSSTMGALLSIPMLAVPSLGTLLSLGASCCGAATCSMVCNSCGKCANSVLTRIAYALILMVNSILSWIMLTSWALDKLQHLMLDYVKLNCGDSACYGWFAVHRINFALGLFHLVLAGLLLGVRSSKNPRASIQNGFWGPKMIAWVALIVLTFFIPDGFFMFWGNYVALFCAMLFLMLGLILLVDLAHNWAEYCLAQIEDTDSRVWRFVLIGSTLGMYVASLAMTMVQYIFFASSGCSMNQAAITLNLLFWIAVSVISIHPTVQALNPKAGLAQASMVAVYCTYLTMSAVSMEPDDSDDHRCNPLVLGAGTRTTTIVIGAIVTMLTVAYTTTRAATQSLGLGGNGKGAGGPIRLGDDMDEHHDLVTQQPSERRQMRAEALRRAVEEGSLPADALLEDDDEDEDSDTGGKHTANDDERSTTQYNYAMFHIIFFLATAWVATLLTADWDDAKNPGEFATVGRTFWASWVKIVSSWVCYAMYTWTLVAPMALPDRFDFD</sequence>
<feature type="compositionally biased region" description="Pro residues" evidence="6">
    <location>
        <begin position="45"/>
        <end position="57"/>
    </location>
</feature>
<reference evidence="8" key="1">
    <citation type="journal article" date="2023" name="Mol. Plant Microbe Interact.">
        <title>Elucidating the Obligate Nature and Biological Capacity of an Invasive Fungal Corn Pathogen.</title>
        <authorList>
            <person name="MacCready J.S."/>
            <person name="Roggenkamp E.M."/>
            <person name="Gdanetz K."/>
            <person name="Chilvers M.I."/>
        </authorList>
    </citation>
    <scope>NUCLEOTIDE SEQUENCE</scope>
    <source>
        <strain evidence="8">PM02</strain>
    </source>
</reference>
<feature type="region of interest" description="Disordered" evidence="6">
    <location>
        <begin position="463"/>
        <end position="488"/>
    </location>
</feature>
<feature type="compositionally biased region" description="Polar residues" evidence="6">
    <location>
        <begin position="64"/>
        <end position="77"/>
    </location>
</feature>
<evidence type="ECO:0000256" key="2">
    <source>
        <dbReference type="ARBA" id="ARBA00006665"/>
    </source>
</evidence>
<protein>
    <recommendedName>
        <fullName evidence="10">TMS membrane protein/tumor differentially expressed protein</fullName>
    </recommendedName>
</protein>
<name>A0AAD9HZN7_9PEZI</name>
<accession>A0AAD9HZN7</accession>
<dbReference type="InterPro" id="IPR005016">
    <property type="entry name" value="TDE1/TMS"/>
</dbReference>
<comment type="caution">
    <text evidence="8">The sequence shown here is derived from an EMBL/GenBank/DDBJ whole genome shotgun (WGS) entry which is preliminary data.</text>
</comment>
<evidence type="ECO:0000256" key="1">
    <source>
        <dbReference type="ARBA" id="ARBA00004141"/>
    </source>
</evidence>
<evidence type="ECO:0000256" key="6">
    <source>
        <dbReference type="SAM" id="MobiDB-lite"/>
    </source>
</evidence>
<evidence type="ECO:0000256" key="7">
    <source>
        <dbReference type="SAM" id="Phobius"/>
    </source>
</evidence>
<feature type="transmembrane region" description="Helical" evidence="7">
    <location>
        <begin position="344"/>
        <end position="363"/>
    </location>
</feature>
<dbReference type="PANTHER" id="PTHR10383:SF9">
    <property type="entry name" value="SERINE INCORPORATOR, ISOFORM F"/>
    <property type="match status" value="1"/>
</dbReference>
<feature type="transmembrane region" description="Helical" evidence="7">
    <location>
        <begin position="215"/>
        <end position="233"/>
    </location>
</feature>
<dbReference type="PANTHER" id="PTHR10383">
    <property type="entry name" value="SERINE INCORPORATOR"/>
    <property type="match status" value="1"/>
</dbReference>
<dbReference type="AlphaFoldDB" id="A0AAD9HZN7"/>
<evidence type="ECO:0000256" key="3">
    <source>
        <dbReference type="ARBA" id="ARBA00022692"/>
    </source>
</evidence>
<feature type="transmembrane region" description="Helical" evidence="7">
    <location>
        <begin position="239"/>
        <end position="260"/>
    </location>
</feature>
<feature type="compositionally biased region" description="Basic and acidic residues" evidence="6">
    <location>
        <begin position="479"/>
        <end position="488"/>
    </location>
</feature>
<feature type="transmembrane region" description="Helical" evidence="7">
    <location>
        <begin position="127"/>
        <end position="149"/>
    </location>
</feature>
<comment type="subcellular location">
    <subcellularLocation>
        <location evidence="1">Membrane</location>
        <topology evidence="1">Multi-pass membrane protein</topology>
    </subcellularLocation>
</comment>
<dbReference type="GO" id="GO:0016020">
    <property type="term" value="C:membrane"/>
    <property type="evidence" value="ECO:0007669"/>
    <property type="project" value="UniProtKB-SubCell"/>
</dbReference>
<comment type="similarity">
    <text evidence="2">Belongs to the TDE1 family.</text>
</comment>
<dbReference type="Proteomes" id="UP001217918">
    <property type="component" value="Unassembled WGS sequence"/>
</dbReference>
<feature type="transmembrane region" description="Helical" evidence="7">
    <location>
        <begin position="497"/>
        <end position="516"/>
    </location>
</feature>
<keyword evidence="3 7" id="KW-0812">Transmembrane</keyword>
<organism evidence="8 9">
    <name type="scientific">Phyllachora maydis</name>
    <dbReference type="NCBI Taxonomy" id="1825666"/>
    <lineage>
        <taxon>Eukaryota</taxon>
        <taxon>Fungi</taxon>
        <taxon>Dikarya</taxon>
        <taxon>Ascomycota</taxon>
        <taxon>Pezizomycotina</taxon>
        <taxon>Sordariomycetes</taxon>
        <taxon>Sordariomycetidae</taxon>
        <taxon>Phyllachorales</taxon>
        <taxon>Phyllachoraceae</taxon>
        <taxon>Phyllachora</taxon>
    </lineage>
</organism>
<feature type="transmembrane region" description="Helical" evidence="7">
    <location>
        <begin position="281"/>
        <end position="305"/>
    </location>
</feature>
<dbReference type="Pfam" id="PF03348">
    <property type="entry name" value="Serinc"/>
    <property type="match status" value="1"/>
</dbReference>
<feature type="transmembrane region" description="Helical" evidence="7">
    <location>
        <begin position="383"/>
        <end position="402"/>
    </location>
</feature>
<dbReference type="EMBL" id="JAQQPM010000001">
    <property type="protein sequence ID" value="KAK2067790.1"/>
    <property type="molecule type" value="Genomic_DNA"/>
</dbReference>
<feature type="transmembrane region" description="Helical" evidence="7">
    <location>
        <begin position="311"/>
        <end position="332"/>
    </location>
</feature>
<feature type="transmembrane region" description="Helical" evidence="7">
    <location>
        <begin position="536"/>
        <end position="557"/>
    </location>
</feature>
<keyword evidence="4 7" id="KW-1133">Transmembrane helix</keyword>
<gene>
    <name evidence="8" type="ORF">P8C59_001498</name>
</gene>
<evidence type="ECO:0000256" key="5">
    <source>
        <dbReference type="ARBA" id="ARBA00023136"/>
    </source>
</evidence>
<evidence type="ECO:0000256" key="4">
    <source>
        <dbReference type="ARBA" id="ARBA00022989"/>
    </source>
</evidence>
<evidence type="ECO:0000313" key="9">
    <source>
        <dbReference type="Proteomes" id="UP001217918"/>
    </source>
</evidence>